<reference evidence="1 2" key="1">
    <citation type="submission" date="2013-05" db="EMBL/GenBank/DDBJ databases">
        <title>Genome sequence of Streptomyces sparsogenes DSM 40356.</title>
        <authorList>
            <person name="Coyne S."/>
            <person name="Seebeck F.P."/>
        </authorList>
    </citation>
    <scope>NUCLEOTIDE SEQUENCE [LARGE SCALE GENOMIC DNA]</scope>
    <source>
        <strain evidence="1 2">DSM 40356</strain>
    </source>
</reference>
<accession>A0A1R1S5V3</accession>
<sequence>MTHQSMTDEELLALDVPIMIRYGLMFGGVHRTALFGDGAIAAALAAERLGVLPRSVAYLGEVVRRGGTRMAAELPEPLPGGEAAALARDWLGAAAPGARGVAEDETVARWLEAVAAVLELRVRTRGAGGGAGGGGPLGA</sequence>
<dbReference type="GeneID" id="96742834"/>
<dbReference type="Proteomes" id="UP000186168">
    <property type="component" value="Unassembled WGS sequence"/>
</dbReference>
<evidence type="ECO:0000313" key="2">
    <source>
        <dbReference type="Proteomes" id="UP000186168"/>
    </source>
</evidence>
<dbReference type="AlphaFoldDB" id="A0A1R1S5V3"/>
<dbReference type="RefSeq" id="WP_065960330.1">
    <property type="nucleotide sequence ID" value="NZ_ASQP01000525.1"/>
</dbReference>
<keyword evidence="2" id="KW-1185">Reference proteome</keyword>
<name>A0A1R1S5V3_9ACTN</name>
<proteinExistence type="predicted"/>
<evidence type="ECO:0000313" key="1">
    <source>
        <dbReference type="EMBL" id="OMI33640.1"/>
    </source>
</evidence>
<protein>
    <submittedName>
        <fullName evidence="1">Uncharacterized protein</fullName>
    </submittedName>
</protein>
<dbReference type="STRING" id="67365.GCA_001704635_05223"/>
<gene>
    <name evidence="1" type="ORF">SPAR_40502</name>
</gene>
<dbReference type="EMBL" id="ASQP01000525">
    <property type="protein sequence ID" value="OMI33640.1"/>
    <property type="molecule type" value="Genomic_DNA"/>
</dbReference>
<organism evidence="1 2">
    <name type="scientific">Streptomyces sparsogenes DSM 40356</name>
    <dbReference type="NCBI Taxonomy" id="1331668"/>
    <lineage>
        <taxon>Bacteria</taxon>
        <taxon>Bacillati</taxon>
        <taxon>Actinomycetota</taxon>
        <taxon>Actinomycetes</taxon>
        <taxon>Kitasatosporales</taxon>
        <taxon>Streptomycetaceae</taxon>
        <taxon>Streptomyces</taxon>
    </lineage>
</organism>
<comment type="caution">
    <text evidence="1">The sequence shown here is derived from an EMBL/GenBank/DDBJ whole genome shotgun (WGS) entry which is preliminary data.</text>
</comment>